<accession>A0A6J5NVE3</accession>
<gene>
    <name evidence="1" type="ORF">UFOVP728_29</name>
</gene>
<reference evidence="1" key="1">
    <citation type="submission" date="2020-04" db="EMBL/GenBank/DDBJ databases">
        <authorList>
            <person name="Chiriac C."/>
            <person name="Salcher M."/>
            <person name="Ghai R."/>
            <person name="Kavagutti S V."/>
        </authorList>
    </citation>
    <scope>NUCLEOTIDE SEQUENCE</scope>
</reference>
<organism evidence="1">
    <name type="scientific">uncultured Caudovirales phage</name>
    <dbReference type="NCBI Taxonomy" id="2100421"/>
    <lineage>
        <taxon>Viruses</taxon>
        <taxon>Duplodnaviria</taxon>
        <taxon>Heunggongvirae</taxon>
        <taxon>Uroviricota</taxon>
        <taxon>Caudoviricetes</taxon>
        <taxon>Peduoviridae</taxon>
        <taxon>Maltschvirus</taxon>
        <taxon>Maltschvirus maltsch</taxon>
    </lineage>
</organism>
<protein>
    <submittedName>
        <fullName evidence="1">Uncharacterized protein</fullName>
    </submittedName>
</protein>
<name>A0A6J5NVE3_9CAUD</name>
<evidence type="ECO:0000313" key="1">
    <source>
        <dbReference type="EMBL" id="CAB4161098.1"/>
    </source>
</evidence>
<sequence length="69" mass="7801">MKSLDLDVATPEEVPAVLRRAADQLRESHADLQSVWQDPVAGSIWHRIAGVLERAAQQIETRIERENVQ</sequence>
<proteinExistence type="predicted"/>
<dbReference type="EMBL" id="LR796706">
    <property type="protein sequence ID" value="CAB4161098.1"/>
    <property type="molecule type" value="Genomic_DNA"/>
</dbReference>